<evidence type="ECO:0000313" key="1">
    <source>
        <dbReference type="EMBL" id="SAL88177.1"/>
    </source>
</evidence>
<proteinExistence type="predicted"/>
<organism evidence="1 2">
    <name type="scientific">Caballeronia arvi</name>
    <dbReference type="NCBI Taxonomy" id="1777135"/>
    <lineage>
        <taxon>Bacteria</taxon>
        <taxon>Pseudomonadati</taxon>
        <taxon>Pseudomonadota</taxon>
        <taxon>Betaproteobacteria</taxon>
        <taxon>Burkholderiales</taxon>
        <taxon>Burkholderiaceae</taxon>
        <taxon>Caballeronia</taxon>
    </lineage>
</organism>
<dbReference type="EMBL" id="FCOM02000116">
    <property type="protein sequence ID" value="SAL88177.1"/>
    <property type="molecule type" value="Genomic_DNA"/>
</dbReference>
<keyword evidence="2" id="KW-1185">Reference proteome</keyword>
<accession>A0A158L454</accession>
<evidence type="ECO:0000313" key="2">
    <source>
        <dbReference type="Proteomes" id="UP000055019"/>
    </source>
</evidence>
<name>A0A158L454_9BURK</name>
<dbReference type="Proteomes" id="UP000055019">
    <property type="component" value="Unassembled WGS sequence"/>
</dbReference>
<reference evidence="1" key="1">
    <citation type="submission" date="2016-01" db="EMBL/GenBank/DDBJ databases">
        <authorList>
            <person name="Peeters C."/>
        </authorList>
    </citation>
    <scope>NUCLEOTIDE SEQUENCE [LARGE SCALE GENOMIC DNA]</scope>
    <source>
        <strain evidence="1">LMG 29317</strain>
    </source>
</reference>
<gene>
    <name evidence="1" type="ORF">AWB74_08439</name>
</gene>
<protein>
    <submittedName>
        <fullName evidence="1">Uncharacterized protein</fullName>
    </submittedName>
</protein>
<sequence length="198" mass="22407">MESGRPQPCYHGAPDRPCDDTMGFEYEWMSLTRRQFCCTPIRFPDRGDAYVGQSHPTGGGHGVIAAPESHAWAQTTRWARIAQRCLHAHGVALLRSDASGKLAESRGVDPLRRMRRTRRTMIKNRLETTWLLRGKCSTRPSEAEHKKSLLIVFSFDAARKRTGLRAPVRLRCCQQTNGNTQRATDRAADTLPELKITY</sequence>
<comment type="caution">
    <text evidence="1">The sequence shown here is derived from an EMBL/GenBank/DDBJ whole genome shotgun (WGS) entry which is preliminary data.</text>
</comment>
<dbReference type="AlphaFoldDB" id="A0A158L454"/>